<name>A0AAV6TFW8_9ARAC</name>
<accession>A0AAV6TFW8</accession>
<dbReference type="EMBL" id="JAFNEN010005099">
    <property type="protein sequence ID" value="KAG8170638.1"/>
    <property type="molecule type" value="Genomic_DNA"/>
</dbReference>
<keyword evidence="3" id="KW-1185">Reference proteome</keyword>
<dbReference type="AlphaFoldDB" id="A0AAV6TFW8"/>
<evidence type="ECO:0000313" key="3">
    <source>
        <dbReference type="Proteomes" id="UP000827092"/>
    </source>
</evidence>
<organism evidence="2 3">
    <name type="scientific">Oedothorax gibbosus</name>
    <dbReference type="NCBI Taxonomy" id="931172"/>
    <lineage>
        <taxon>Eukaryota</taxon>
        <taxon>Metazoa</taxon>
        <taxon>Ecdysozoa</taxon>
        <taxon>Arthropoda</taxon>
        <taxon>Chelicerata</taxon>
        <taxon>Arachnida</taxon>
        <taxon>Araneae</taxon>
        <taxon>Araneomorphae</taxon>
        <taxon>Entelegynae</taxon>
        <taxon>Araneoidea</taxon>
        <taxon>Linyphiidae</taxon>
        <taxon>Erigoninae</taxon>
        <taxon>Oedothorax</taxon>
    </lineage>
</organism>
<sequence>MCASQWVLNKPGGEKKDRPAEVGPFGIPVPRGRGAPETPAFPLWKWRSLAHTLGNPKMGNYARTGEARGNLVEVRRVLTANRSQIWV</sequence>
<reference evidence="2 3" key="1">
    <citation type="journal article" date="2022" name="Nat. Ecol. Evol.">
        <title>A masculinizing supergene underlies an exaggerated male reproductive morph in a spider.</title>
        <authorList>
            <person name="Hendrickx F."/>
            <person name="De Corte Z."/>
            <person name="Sonet G."/>
            <person name="Van Belleghem S.M."/>
            <person name="Kostlbacher S."/>
            <person name="Vangestel C."/>
        </authorList>
    </citation>
    <scope>NUCLEOTIDE SEQUENCE [LARGE SCALE GENOMIC DNA]</scope>
    <source>
        <strain evidence="2">W744_W776</strain>
    </source>
</reference>
<protein>
    <submittedName>
        <fullName evidence="2">Uncharacterized protein</fullName>
    </submittedName>
</protein>
<gene>
    <name evidence="2" type="ORF">JTE90_004145</name>
</gene>
<proteinExistence type="predicted"/>
<comment type="caution">
    <text evidence="2">The sequence shown here is derived from an EMBL/GenBank/DDBJ whole genome shotgun (WGS) entry which is preliminary data.</text>
</comment>
<feature type="region of interest" description="Disordered" evidence="1">
    <location>
        <begin position="1"/>
        <end position="34"/>
    </location>
</feature>
<evidence type="ECO:0000313" key="2">
    <source>
        <dbReference type="EMBL" id="KAG8170638.1"/>
    </source>
</evidence>
<evidence type="ECO:0000256" key="1">
    <source>
        <dbReference type="SAM" id="MobiDB-lite"/>
    </source>
</evidence>
<dbReference type="Proteomes" id="UP000827092">
    <property type="component" value="Unassembled WGS sequence"/>
</dbReference>